<dbReference type="KEGG" id="smo:SELMODRAFT_109226"/>
<dbReference type="Gramene" id="EFJ20147">
    <property type="protein sequence ID" value="EFJ20147"/>
    <property type="gene ID" value="SELMODRAFT_109226"/>
</dbReference>
<dbReference type="GO" id="GO:0031408">
    <property type="term" value="P:oxylipin biosynthetic process"/>
    <property type="evidence" value="ECO:0007669"/>
    <property type="project" value="UniProtKB-KW"/>
</dbReference>
<evidence type="ECO:0000256" key="6">
    <source>
        <dbReference type="ARBA" id="ARBA00022832"/>
    </source>
</evidence>
<dbReference type="STRING" id="88036.D8S603"/>
<evidence type="ECO:0000256" key="4">
    <source>
        <dbReference type="ARBA" id="ARBA00022723"/>
    </source>
</evidence>
<evidence type="ECO:0000256" key="5">
    <source>
        <dbReference type="ARBA" id="ARBA00022767"/>
    </source>
</evidence>
<dbReference type="PANTHER" id="PTHR11771">
    <property type="entry name" value="LIPOXYGENASE"/>
    <property type="match status" value="1"/>
</dbReference>
<dbReference type="PROSITE" id="PS50095">
    <property type="entry name" value="PLAT"/>
    <property type="match status" value="1"/>
</dbReference>
<comment type="similarity">
    <text evidence="2 13">Belongs to the lipoxygenase family.</text>
</comment>
<dbReference type="Gene3D" id="4.10.372.10">
    <property type="entry name" value="Lipoxygenase-1, Domain 3"/>
    <property type="match status" value="1"/>
</dbReference>
<comment type="cofactor">
    <cofactor evidence="1 13">
        <name>Fe cation</name>
        <dbReference type="ChEBI" id="CHEBI:24875"/>
    </cofactor>
</comment>
<reference evidence="16 17" key="1">
    <citation type="journal article" date="2011" name="Science">
        <title>The Selaginella genome identifies genetic changes associated with the evolution of vascular plants.</title>
        <authorList>
            <person name="Banks J.A."/>
            <person name="Nishiyama T."/>
            <person name="Hasebe M."/>
            <person name="Bowman J.L."/>
            <person name="Gribskov M."/>
            <person name="dePamphilis C."/>
            <person name="Albert V.A."/>
            <person name="Aono N."/>
            <person name="Aoyama T."/>
            <person name="Ambrose B.A."/>
            <person name="Ashton N.W."/>
            <person name="Axtell M.J."/>
            <person name="Barker E."/>
            <person name="Barker M.S."/>
            <person name="Bennetzen J.L."/>
            <person name="Bonawitz N.D."/>
            <person name="Chapple C."/>
            <person name="Cheng C."/>
            <person name="Correa L.G."/>
            <person name="Dacre M."/>
            <person name="DeBarry J."/>
            <person name="Dreyer I."/>
            <person name="Elias M."/>
            <person name="Engstrom E.M."/>
            <person name="Estelle M."/>
            <person name="Feng L."/>
            <person name="Finet C."/>
            <person name="Floyd S.K."/>
            <person name="Frommer W.B."/>
            <person name="Fujita T."/>
            <person name="Gramzow L."/>
            <person name="Gutensohn M."/>
            <person name="Harholt J."/>
            <person name="Hattori M."/>
            <person name="Heyl A."/>
            <person name="Hirai T."/>
            <person name="Hiwatashi Y."/>
            <person name="Ishikawa M."/>
            <person name="Iwata M."/>
            <person name="Karol K.G."/>
            <person name="Koehler B."/>
            <person name="Kolukisaoglu U."/>
            <person name="Kubo M."/>
            <person name="Kurata T."/>
            <person name="Lalonde S."/>
            <person name="Li K."/>
            <person name="Li Y."/>
            <person name="Litt A."/>
            <person name="Lyons E."/>
            <person name="Manning G."/>
            <person name="Maruyama T."/>
            <person name="Michael T.P."/>
            <person name="Mikami K."/>
            <person name="Miyazaki S."/>
            <person name="Morinaga S."/>
            <person name="Murata T."/>
            <person name="Mueller-Roeber B."/>
            <person name="Nelson D.R."/>
            <person name="Obara M."/>
            <person name="Oguri Y."/>
            <person name="Olmstead R.G."/>
            <person name="Onodera N."/>
            <person name="Petersen B.L."/>
            <person name="Pils B."/>
            <person name="Prigge M."/>
            <person name="Rensing S.A."/>
            <person name="Riano-Pachon D.M."/>
            <person name="Roberts A.W."/>
            <person name="Sato Y."/>
            <person name="Scheller H.V."/>
            <person name="Schulz B."/>
            <person name="Schulz C."/>
            <person name="Shakirov E.V."/>
            <person name="Shibagaki N."/>
            <person name="Shinohara N."/>
            <person name="Shippen D.E."/>
            <person name="Soerensen I."/>
            <person name="Sotooka R."/>
            <person name="Sugimoto N."/>
            <person name="Sugita M."/>
            <person name="Sumikawa N."/>
            <person name="Tanurdzic M."/>
            <person name="Theissen G."/>
            <person name="Ulvskov P."/>
            <person name="Wakazuki S."/>
            <person name="Weng J.K."/>
            <person name="Willats W.W."/>
            <person name="Wipf D."/>
            <person name="Wolf P.G."/>
            <person name="Yang L."/>
            <person name="Zimmer A.D."/>
            <person name="Zhu Q."/>
            <person name="Mitros T."/>
            <person name="Hellsten U."/>
            <person name="Loque D."/>
            <person name="Otillar R."/>
            <person name="Salamov A."/>
            <person name="Schmutz J."/>
            <person name="Shapiro H."/>
            <person name="Lindquist E."/>
            <person name="Lucas S."/>
            <person name="Rokhsar D."/>
            <person name="Grigoriev I.V."/>
        </authorList>
    </citation>
    <scope>NUCLEOTIDE SEQUENCE [LARGE SCALE GENOMIC DNA]</scope>
</reference>
<keyword evidence="17" id="KW-1185">Reference proteome</keyword>
<keyword evidence="7 13" id="KW-0223">Dioxygenase</keyword>
<dbReference type="Proteomes" id="UP000001514">
    <property type="component" value="Unassembled WGS sequence"/>
</dbReference>
<evidence type="ECO:0000256" key="12">
    <source>
        <dbReference type="PROSITE-ProRule" id="PRU00152"/>
    </source>
</evidence>
<dbReference type="PRINTS" id="PR00087">
    <property type="entry name" value="LIPOXYGENASE"/>
</dbReference>
<keyword evidence="9 13" id="KW-0408">Iron</keyword>
<dbReference type="InterPro" id="IPR036392">
    <property type="entry name" value="PLAT/LH2_dom_sf"/>
</dbReference>
<keyword evidence="8 13" id="KW-0560">Oxidoreductase</keyword>
<gene>
    <name evidence="16" type="primary">LOX9</name>
    <name evidence="16" type="ORF">SELMODRAFT_109226</name>
</gene>
<dbReference type="InParanoid" id="D8S603"/>
<name>D8S603_SELML</name>
<dbReference type="eggNOG" id="ENOG502QVKD">
    <property type="taxonomic scope" value="Eukaryota"/>
</dbReference>
<dbReference type="FunFam" id="1.20.245.10:FF:000002">
    <property type="entry name" value="Lipoxygenase"/>
    <property type="match status" value="1"/>
</dbReference>
<dbReference type="InterPro" id="IPR036226">
    <property type="entry name" value="LipOase_C_sf"/>
</dbReference>
<organism evidence="17">
    <name type="scientific">Selaginella moellendorffii</name>
    <name type="common">Spikemoss</name>
    <dbReference type="NCBI Taxonomy" id="88036"/>
    <lineage>
        <taxon>Eukaryota</taxon>
        <taxon>Viridiplantae</taxon>
        <taxon>Streptophyta</taxon>
        <taxon>Embryophyta</taxon>
        <taxon>Tracheophyta</taxon>
        <taxon>Lycopodiopsida</taxon>
        <taxon>Selaginellales</taxon>
        <taxon>Selaginellaceae</taxon>
        <taxon>Selaginella</taxon>
    </lineage>
</organism>
<dbReference type="Pfam" id="PF00305">
    <property type="entry name" value="Lipoxygenase"/>
    <property type="match status" value="1"/>
</dbReference>
<dbReference type="OMA" id="NISTHQC"/>
<accession>D8S603</accession>
<sequence length="852" mass="94768">MPRVLRLAGSLLGNNTPSDQIVYKGIVVVQKPSSLSVTDVGASMVANAANFLGMGITLQLISSTAIDSSTNTGKLSKPAALEKWLLSPAVLFGTDEVKYSVKFTVDADFGLPGAFSINNGHLNEFFLVSLTVELPGGGKHVEFPCHSWVFNSRAYKTQRIFFSNEFYLPADTPKGLITARYNDLIALRGDGSGTRKACDRIYDYDVYNDLGNPLLNAAKRPVMGGSKEYPYPRRCRTGRTIFIGAETSGLNLLADYYIPSDERFSSVKATSFLADGLKSLTHGVLPILKTVTGFKQTFRSFKEVKGLYDQGLDLSKIVTAPINGIKTPFQLFNQLNADTGNTSFMKFPVPQVFKADEKGWMLDSEFAREMLSGLNPMVIEALTEFPPTSTLDSAKYGPQKSAITEKHIVNFLEGLTVQKALDKKKLFIVNYYDSYMPYLDKINSRQKIYAYASRTLLYLKSDGTLQPVAIELSTPYSQRVFVPPAAGQIDWLWELAKAHAAANDAGYHQLVSHWLRTHACVEPFIIATNRQLSKLHPLNTFLQPHFKNTMAINAKARKSLISAKGIIERTFSLRRYSVEMSSLAYKGWRFDQEGLPADLLKRGMAVPDATSKGGVKLIVEDYPYAVDGLEIWTAIEKWVTDYLEIYYKNDASVTSDPELQAWWSELINKGHADKKDEKWWIKLDSKKSLTSVLTTLIWIASAHHAAVNFGQYAYAGYMPNRPTTTHRPIPEKDSDEHKKLLADPERFFLSCVSSKMEAILCLLTVEILSSHSAEEEYLGQRAVENWTANANVKAAFVAFGEELRKVERSIINRNNDPALKNRVGAVNVPYTLLYPSSANGITGKGIPNSISI</sequence>
<evidence type="ECO:0000256" key="8">
    <source>
        <dbReference type="ARBA" id="ARBA00023002"/>
    </source>
</evidence>
<dbReference type="PROSITE" id="PS00711">
    <property type="entry name" value="LIPOXYGENASE_1"/>
    <property type="match status" value="1"/>
</dbReference>
<keyword evidence="11" id="KW-0275">Fatty acid biosynthesis</keyword>
<dbReference type="Gene3D" id="2.60.60.20">
    <property type="entry name" value="PLAT/LH2 domain"/>
    <property type="match status" value="1"/>
</dbReference>
<evidence type="ECO:0000256" key="9">
    <source>
        <dbReference type="ARBA" id="ARBA00023004"/>
    </source>
</evidence>
<dbReference type="InterPro" id="IPR001246">
    <property type="entry name" value="LipOase_plant"/>
</dbReference>
<proteinExistence type="inferred from homology"/>
<keyword evidence="5" id="KW-0925">Oxylipin biosynthesis</keyword>
<evidence type="ECO:0000313" key="16">
    <source>
        <dbReference type="EMBL" id="EFJ20147.1"/>
    </source>
</evidence>
<dbReference type="Gene3D" id="3.10.450.60">
    <property type="match status" value="1"/>
</dbReference>
<keyword evidence="6" id="KW-0276">Fatty acid metabolism</keyword>
<evidence type="ECO:0000259" key="14">
    <source>
        <dbReference type="PROSITE" id="PS50095"/>
    </source>
</evidence>
<dbReference type="Pfam" id="PF01477">
    <property type="entry name" value="PLAT"/>
    <property type="match status" value="1"/>
</dbReference>
<dbReference type="Gene3D" id="1.20.245.10">
    <property type="entry name" value="Lipoxygenase-1, Domain 5"/>
    <property type="match status" value="1"/>
</dbReference>
<evidence type="ECO:0000256" key="10">
    <source>
        <dbReference type="ARBA" id="ARBA00023098"/>
    </source>
</evidence>
<dbReference type="SUPFAM" id="SSF49723">
    <property type="entry name" value="Lipase/lipooxygenase domain (PLAT/LH2 domain)"/>
    <property type="match status" value="1"/>
</dbReference>
<dbReference type="InterPro" id="IPR027433">
    <property type="entry name" value="Lipoxygenase_dom_3"/>
</dbReference>
<dbReference type="GO" id="GO:0034440">
    <property type="term" value="P:lipid oxidation"/>
    <property type="evidence" value="ECO:0000318"/>
    <property type="project" value="GO_Central"/>
</dbReference>
<dbReference type="InterPro" id="IPR000907">
    <property type="entry name" value="LipOase"/>
</dbReference>
<feature type="domain" description="Lipoxygenase" evidence="15">
    <location>
        <begin position="166"/>
        <end position="852"/>
    </location>
</feature>
<evidence type="ECO:0000256" key="11">
    <source>
        <dbReference type="ARBA" id="ARBA00023160"/>
    </source>
</evidence>
<evidence type="ECO:0000256" key="2">
    <source>
        <dbReference type="ARBA" id="ARBA00009419"/>
    </source>
</evidence>
<evidence type="ECO:0000256" key="3">
    <source>
        <dbReference type="ARBA" id="ARBA00022516"/>
    </source>
</evidence>
<dbReference type="Gene3D" id="4.10.375.10">
    <property type="entry name" value="Lipoxygenase-1, Domain 2"/>
    <property type="match status" value="1"/>
</dbReference>
<dbReference type="PROSITE" id="PS51393">
    <property type="entry name" value="LIPOXYGENASE_3"/>
    <property type="match status" value="1"/>
</dbReference>
<keyword evidence="10" id="KW-0443">Lipid metabolism</keyword>
<evidence type="ECO:0000256" key="1">
    <source>
        <dbReference type="ARBA" id="ARBA00001962"/>
    </source>
</evidence>
<evidence type="ECO:0000256" key="7">
    <source>
        <dbReference type="ARBA" id="ARBA00022964"/>
    </source>
</evidence>
<dbReference type="SMART" id="SM00308">
    <property type="entry name" value="LH2"/>
    <property type="match status" value="1"/>
</dbReference>
<dbReference type="GO" id="GO:0046872">
    <property type="term" value="F:metal ion binding"/>
    <property type="evidence" value="ECO:0007669"/>
    <property type="project" value="UniProtKB-KW"/>
</dbReference>
<feature type="domain" description="PLAT" evidence="14">
    <location>
        <begin position="33"/>
        <end position="163"/>
    </location>
</feature>
<dbReference type="PRINTS" id="PR00468">
    <property type="entry name" value="PLTLPOXGNASE"/>
</dbReference>
<dbReference type="HOGENOM" id="CLU_004282_0_0_1"/>
<evidence type="ECO:0000256" key="13">
    <source>
        <dbReference type="RuleBase" id="RU003974"/>
    </source>
</evidence>
<evidence type="ECO:0000259" key="15">
    <source>
        <dbReference type="PROSITE" id="PS51393"/>
    </source>
</evidence>
<dbReference type="InterPro" id="IPR001024">
    <property type="entry name" value="PLAT/LH2_dom"/>
</dbReference>
<dbReference type="AlphaFoldDB" id="D8S603"/>
<dbReference type="SUPFAM" id="SSF48484">
    <property type="entry name" value="Lipoxigenase"/>
    <property type="match status" value="1"/>
</dbReference>
<dbReference type="InterPro" id="IPR020833">
    <property type="entry name" value="LipOase_Fe_BS"/>
</dbReference>
<protein>
    <submittedName>
        <fullName evidence="16">Lipoxygenase</fullName>
    </submittedName>
</protein>
<comment type="caution">
    <text evidence="12">Lacks conserved residue(s) required for the propagation of feature annotation.</text>
</comment>
<dbReference type="EMBL" id="GL377603">
    <property type="protein sequence ID" value="EFJ20147.1"/>
    <property type="molecule type" value="Genomic_DNA"/>
</dbReference>
<dbReference type="InterPro" id="IPR013819">
    <property type="entry name" value="LipOase_C"/>
</dbReference>
<keyword evidence="3" id="KW-0444">Lipid biosynthesis</keyword>
<dbReference type="GeneID" id="9658650"/>
<evidence type="ECO:0000313" key="17">
    <source>
        <dbReference type="Proteomes" id="UP000001514"/>
    </source>
</evidence>
<dbReference type="GO" id="GO:0006633">
    <property type="term" value="P:fatty acid biosynthetic process"/>
    <property type="evidence" value="ECO:0007669"/>
    <property type="project" value="UniProtKB-KW"/>
</dbReference>
<dbReference type="OrthoDB" id="407298at2759"/>
<keyword evidence="4 13" id="KW-0479">Metal-binding</keyword>
<dbReference type="GO" id="GO:0016702">
    <property type="term" value="F:oxidoreductase activity, acting on single donors with incorporation of molecular oxygen, incorporation of two atoms of oxygen"/>
    <property type="evidence" value="ECO:0000318"/>
    <property type="project" value="GO_Central"/>
</dbReference>
<dbReference type="FunCoup" id="D8S603">
    <property type="interactions" value="178"/>
</dbReference>